<evidence type="ECO:0000256" key="14">
    <source>
        <dbReference type="PIRSR" id="PIRSR607992-2"/>
    </source>
</evidence>
<gene>
    <name evidence="15" type="ORF">WR25_25359</name>
</gene>
<evidence type="ECO:0000256" key="6">
    <source>
        <dbReference type="ARBA" id="ARBA00022679"/>
    </source>
</evidence>
<dbReference type="AlphaFoldDB" id="A0A2A2JRI8"/>
<dbReference type="InterPro" id="IPR041370">
    <property type="entry name" value="Mlase_EEF1AKMT1/ZCCHC4"/>
</dbReference>
<dbReference type="GO" id="GO:0005730">
    <property type="term" value="C:nucleolus"/>
    <property type="evidence" value="ECO:0007669"/>
    <property type="project" value="TreeGrafter"/>
</dbReference>
<evidence type="ECO:0000256" key="11">
    <source>
        <dbReference type="ARBA" id="ARBA00023128"/>
    </source>
</evidence>
<name>A0A2A2JRI8_9BILA</name>
<comment type="similarity">
    <text evidence="3">Belongs to the CybS family.</text>
</comment>
<keyword evidence="10" id="KW-1133">Transmembrane helix</keyword>
<reference evidence="15 16" key="1">
    <citation type="journal article" date="2017" name="Curr. Biol.">
        <title>Genome architecture and evolution of a unichromosomal asexual nematode.</title>
        <authorList>
            <person name="Fradin H."/>
            <person name="Zegar C."/>
            <person name="Gutwein M."/>
            <person name="Lucas J."/>
            <person name="Kovtun M."/>
            <person name="Corcoran D."/>
            <person name="Baugh L.R."/>
            <person name="Kiontke K."/>
            <person name="Gunsalus K."/>
            <person name="Fitch D.H."/>
            <person name="Piano F."/>
        </authorList>
    </citation>
    <scope>NUCLEOTIDE SEQUENCE [LARGE SCALE GENOMIC DNA]</scope>
    <source>
        <strain evidence="15">PF1309</strain>
    </source>
</reference>
<evidence type="ECO:0000256" key="9">
    <source>
        <dbReference type="ARBA" id="ARBA00022946"/>
    </source>
</evidence>
<protein>
    <recommendedName>
        <fullName evidence="17">Succinate dehydrogenase [ubiquinone] cytochrome b small subunit</fullName>
    </recommendedName>
</protein>
<dbReference type="PROSITE" id="PS50216">
    <property type="entry name" value="DHHC"/>
    <property type="match status" value="1"/>
</dbReference>
<feature type="binding site" evidence="13">
    <location>
        <position position="99"/>
    </location>
    <ligand>
        <name>a ubiquinone</name>
        <dbReference type="ChEBI" id="CHEBI:16389"/>
        <note>ligand shared with IP/SDHB</note>
    </ligand>
</feature>
<evidence type="ECO:0000256" key="8">
    <source>
        <dbReference type="ARBA" id="ARBA00022792"/>
    </source>
</evidence>
<evidence type="ECO:0000256" key="3">
    <source>
        <dbReference type="ARBA" id="ARBA00007294"/>
    </source>
</evidence>
<evidence type="ECO:0000256" key="1">
    <source>
        <dbReference type="ARBA" id="ARBA00004448"/>
    </source>
</evidence>
<dbReference type="CDD" id="cd03496">
    <property type="entry name" value="SQR_TypeC_CybS"/>
    <property type="match status" value="1"/>
</dbReference>
<dbReference type="GO" id="GO:0005743">
    <property type="term" value="C:mitochondrial inner membrane"/>
    <property type="evidence" value="ECO:0007669"/>
    <property type="project" value="UniProtKB-SubCell"/>
</dbReference>
<evidence type="ECO:0000256" key="13">
    <source>
        <dbReference type="PIRSR" id="PIRSR607992-1"/>
    </source>
</evidence>
<dbReference type="InterPro" id="IPR007992">
    <property type="entry name" value="CybS"/>
</dbReference>
<dbReference type="GO" id="GO:0008988">
    <property type="term" value="F:rRNA (adenine-N6-)-methyltransferase activity"/>
    <property type="evidence" value="ECO:0007669"/>
    <property type="project" value="InterPro"/>
</dbReference>
<sequence>MLAPLRQSVSLRHSLVLANRLSKSGILTNPIRVASTLNDGASKAHDHSVHFKIERIWAAGMVPIIPAAYFIHNPVMDALLTIALTMHIHWGVQGVIADYARPFVLGPGPAKLANMSLYLLTGLLLAGLLHFNTNDVGITKAFEMKMVKFKKMSQEKRKKWQKVKNGKRSNRRTFFKFQNMKKETQNQPKPLNPSKDAKIRKRGEFLVINPPENSIIPSCEHGPCLIFGQKNGDESTWHYVCAVYRKGECDFRRPYLEASEAEPSQNLEKKDPRYGAILKKLKTIPKSSKILFCAECMDIFENKHHCVCQYVKRSQLRQPSRLLSALENQNGEAQYLFSKESLDQLCLMILSSTVDAVVCVGAPRLYETLRRGMKHVDVFLLDYDTRYAPFSPALKFAQYSMLVHHFYDGKAKRRFRTFLKKHSSILVICDPPFGVFIEPLLQSIGKIKAEFEELHAKSENPVFYGCFVLPYFVGKHVLKSDASYWMSDLKITYDNHKDFGKPGKSPVRIFTNLPKSTIQLSSMEDYRFCEMCEKYVASTNLHCFQCEKCPSKDGSTYRHCNRCKRCFKQTYNHCAKCKACHLPKRCHQKDEEEEEE</sequence>
<accession>A0A2A2JRI8</accession>
<dbReference type="PANTHER" id="PTHR13493:SF3">
    <property type="entry name" value="RRNA N6-ADENOSINE-METHYLTRANSFERASE ZCCHC4"/>
    <property type="match status" value="1"/>
</dbReference>
<comment type="caution">
    <text evidence="15">The sequence shown here is derived from an EMBL/GenBank/DDBJ whole genome shotgun (WGS) entry which is preliminary data.</text>
</comment>
<keyword evidence="4" id="KW-0963">Cytoplasm</keyword>
<dbReference type="Gene3D" id="1.20.1300.10">
    <property type="entry name" value="Fumarate reductase/succinate dehydrogenase, transmembrane subunit"/>
    <property type="match status" value="1"/>
</dbReference>
<dbReference type="InterPro" id="IPR039846">
    <property type="entry name" value="ZCCHC4"/>
</dbReference>
<evidence type="ECO:0008006" key="17">
    <source>
        <dbReference type="Google" id="ProtNLM"/>
    </source>
</evidence>
<keyword evidence="7" id="KW-0812">Transmembrane</keyword>
<organism evidence="15 16">
    <name type="scientific">Diploscapter pachys</name>
    <dbReference type="NCBI Taxonomy" id="2018661"/>
    <lineage>
        <taxon>Eukaryota</taxon>
        <taxon>Metazoa</taxon>
        <taxon>Ecdysozoa</taxon>
        <taxon>Nematoda</taxon>
        <taxon>Chromadorea</taxon>
        <taxon>Rhabditida</taxon>
        <taxon>Rhabditina</taxon>
        <taxon>Rhabditomorpha</taxon>
        <taxon>Rhabditoidea</taxon>
        <taxon>Rhabditidae</taxon>
        <taxon>Diploscapter</taxon>
    </lineage>
</organism>
<dbReference type="Pfam" id="PF10237">
    <property type="entry name" value="N6-adenineMlase"/>
    <property type="match status" value="1"/>
</dbReference>
<comment type="subcellular location">
    <subcellularLocation>
        <location evidence="2">Cytoplasm</location>
    </subcellularLocation>
    <subcellularLocation>
        <location evidence="1">Mitochondrion inner membrane</location>
        <topology evidence="1">Multi-pass membrane protein</topology>
    </subcellularLocation>
</comment>
<keyword evidence="14" id="KW-0479">Metal-binding</keyword>
<dbReference type="OrthoDB" id="431817at2759"/>
<dbReference type="EMBL" id="LIAE01010266">
    <property type="protein sequence ID" value="PAV64277.1"/>
    <property type="molecule type" value="Genomic_DNA"/>
</dbReference>
<keyword evidence="12" id="KW-0472">Membrane</keyword>
<keyword evidence="6" id="KW-0808">Transferase</keyword>
<dbReference type="GO" id="GO:0046872">
    <property type="term" value="F:metal ion binding"/>
    <property type="evidence" value="ECO:0007669"/>
    <property type="project" value="UniProtKB-KW"/>
</dbReference>
<evidence type="ECO:0000256" key="10">
    <source>
        <dbReference type="ARBA" id="ARBA00022989"/>
    </source>
</evidence>
<keyword evidence="5" id="KW-0489">Methyltransferase</keyword>
<feature type="binding site" description="axial binding residue" evidence="14">
    <location>
        <position position="87"/>
    </location>
    <ligand>
        <name>heme b</name>
        <dbReference type="ChEBI" id="CHEBI:60344"/>
        <note>ligand shared with SDHC</note>
    </ligand>
    <ligandPart>
        <name>Fe</name>
        <dbReference type="ChEBI" id="CHEBI:18248"/>
    </ligandPart>
</feature>
<dbReference type="InterPro" id="IPR034804">
    <property type="entry name" value="SQR/QFR_C/D"/>
</dbReference>
<keyword evidence="11" id="KW-0496">Mitochondrion</keyword>
<dbReference type="PANTHER" id="PTHR13493">
    <property type="entry name" value="ZINC FINGER CCHC DOMAIN-CONTAINING"/>
    <property type="match status" value="1"/>
</dbReference>
<keyword evidence="16" id="KW-1185">Reference proteome</keyword>
<dbReference type="Pfam" id="PF05328">
    <property type="entry name" value="CybS"/>
    <property type="match status" value="1"/>
</dbReference>
<keyword evidence="14" id="KW-0408">Iron</keyword>
<keyword evidence="8" id="KW-0999">Mitochondrion inner membrane</keyword>
<dbReference type="Proteomes" id="UP000218231">
    <property type="component" value="Unassembled WGS sequence"/>
</dbReference>
<evidence type="ECO:0000256" key="7">
    <source>
        <dbReference type="ARBA" id="ARBA00022692"/>
    </source>
</evidence>
<evidence type="ECO:0000256" key="5">
    <source>
        <dbReference type="ARBA" id="ARBA00022603"/>
    </source>
</evidence>
<evidence type="ECO:0000313" key="15">
    <source>
        <dbReference type="EMBL" id="PAV64277.1"/>
    </source>
</evidence>
<evidence type="ECO:0000256" key="12">
    <source>
        <dbReference type="ARBA" id="ARBA00023136"/>
    </source>
</evidence>
<keyword evidence="9" id="KW-0809">Transit peptide</keyword>
<evidence type="ECO:0000256" key="4">
    <source>
        <dbReference type="ARBA" id="ARBA00022490"/>
    </source>
</evidence>
<dbReference type="STRING" id="2018661.A0A2A2JRI8"/>
<evidence type="ECO:0000313" key="16">
    <source>
        <dbReference type="Proteomes" id="UP000218231"/>
    </source>
</evidence>
<evidence type="ECO:0000256" key="2">
    <source>
        <dbReference type="ARBA" id="ARBA00004496"/>
    </source>
</evidence>
<proteinExistence type="inferred from homology"/>